<evidence type="ECO:0000313" key="9">
    <source>
        <dbReference type="Proteomes" id="UP000529637"/>
    </source>
</evidence>
<comment type="caution">
    <text evidence="8">The sequence shown here is derived from an EMBL/GenBank/DDBJ whole genome shotgun (WGS) entry which is preliminary data.</text>
</comment>
<dbReference type="Pfam" id="PF01103">
    <property type="entry name" value="Omp85"/>
    <property type="match status" value="1"/>
</dbReference>
<dbReference type="InterPro" id="IPR034746">
    <property type="entry name" value="POTRA"/>
</dbReference>
<evidence type="ECO:0000313" key="8">
    <source>
        <dbReference type="EMBL" id="NUZ05919.1"/>
    </source>
</evidence>
<dbReference type="Gene3D" id="3.10.20.310">
    <property type="entry name" value="membrane protein fhac"/>
    <property type="match status" value="2"/>
</dbReference>
<dbReference type="PROSITE" id="PS51779">
    <property type="entry name" value="POTRA"/>
    <property type="match status" value="1"/>
</dbReference>
<reference evidence="8 9" key="1">
    <citation type="submission" date="2020-06" db="EMBL/GenBank/DDBJ databases">
        <title>Schlegella sp. ID0723 isolated from air conditioner.</title>
        <authorList>
            <person name="Kim D.Y."/>
            <person name="Kim D.-U."/>
        </authorList>
    </citation>
    <scope>NUCLEOTIDE SEQUENCE [LARGE SCALE GENOMIC DNA]</scope>
    <source>
        <strain evidence="8 9">ID0723</strain>
    </source>
</reference>
<dbReference type="InterPro" id="IPR010827">
    <property type="entry name" value="BamA/TamA_POTRA"/>
</dbReference>
<dbReference type="AlphaFoldDB" id="A0A7Y6NMK7"/>
<dbReference type="InterPro" id="IPR039910">
    <property type="entry name" value="D15-like"/>
</dbReference>
<dbReference type="PANTHER" id="PTHR12815">
    <property type="entry name" value="SORTING AND ASSEMBLY MACHINERY SAMM50 PROTEIN FAMILY MEMBER"/>
    <property type="match status" value="1"/>
</dbReference>
<dbReference type="InterPro" id="IPR000184">
    <property type="entry name" value="Bac_surfAg_D15"/>
</dbReference>
<gene>
    <name evidence="8" type="ORF">HQN59_09095</name>
</gene>
<evidence type="ECO:0000256" key="1">
    <source>
        <dbReference type="ARBA" id="ARBA00004370"/>
    </source>
</evidence>
<keyword evidence="6" id="KW-0998">Cell outer membrane</keyword>
<dbReference type="Gene3D" id="2.40.160.50">
    <property type="entry name" value="membrane protein fhac: a member of the omp85/tpsb transporter family"/>
    <property type="match status" value="1"/>
</dbReference>
<evidence type="ECO:0000256" key="5">
    <source>
        <dbReference type="ARBA" id="ARBA00023136"/>
    </source>
</evidence>
<dbReference type="EMBL" id="JABWMJ010000003">
    <property type="protein sequence ID" value="NUZ05919.1"/>
    <property type="molecule type" value="Genomic_DNA"/>
</dbReference>
<evidence type="ECO:0000256" key="2">
    <source>
        <dbReference type="ARBA" id="ARBA00022452"/>
    </source>
</evidence>
<keyword evidence="3" id="KW-0812">Transmembrane</keyword>
<evidence type="ECO:0000256" key="6">
    <source>
        <dbReference type="ARBA" id="ARBA00023237"/>
    </source>
</evidence>
<feature type="domain" description="POTRA" evidence="7">
    <location>
        <begin position="228"/>
        <end position="302"/>
    </location>
</feature>
<keyword evidence="5" id="KW-0472">Membrane</keyword>
<accession>A0A7Y6NMK7</accession>
<sequence>MRGPLGAAALLLATGLLGGCASLPFFGKDDDAKSAAEASEEPQVVLYELDVEAPGALKTLLTEYLDLARFQKAPQSDAISGPELERLVAAAPAQAKSLLETEGYFDAIVSATQSADADGKARVTVKVEPGRRTTIKSVTIQSATPIAPRTPTREDRSKDRIERMRRNWTLDPGQPFRQAAWSSAKTAALGELRGDGYPLATWRETMARIDAEAASATLDLTVDGGPLFHFGAVRVEGTERYDPAVVRRLAPFALGDVYSEKAVLDYQERLVKVGLFQGAAVTVDVENGPPEGAPVTVRVRELPQHQATFGVGYSANTGARFSVDHYDRKVFGWPWIAHSTLVLGSELRSIGTDFTSYPRNDLSSTLVGINLEQLKNDDETRNSAALRVGRTKDTGRYERVYFAELSHSRVGSDEVATTSDAAAVHYQWLRRDVDSVLLPTRGSVISLQGALGYGIGSETRASRPGKEDARGPFLRTYGRINAYKPFGSWYLNGRLEAGQVFVNNRIAVPDTLLFRAGGDNSVRGYGYRDLGHEIDGTVVGGRVLLTGSVEAEHPILASLPQLLGAVFIDAGNAADRWGDWSPVFGTGVGVHFRSPVGVLRLDLAYGEAVRRARLHLSVGVAF</sequence>
<keyword evidence="4" id="KW-0732">Signal</keyword>
<dbReference type="Pfam" id="PF07244">
    <property type="entry name" value="POTRA"/>
    <property type="match status" value="1"/>
</dbReference>
<dbReference type="PROSITE" id="PS51257">
    <property type="entry name" value="PROKAR_LIPOPROTEIN"/>
    <property type="match status" value="1"/>
</dbReference>
<organism evidence="8 9">
    <name type="scientific">Piscinibacter koreensis</name>
    <dbReference type="NCBI Taxonomy" id="2742824"/>
    <lineage>
        <taxon>Bacteria</taxon>
        <taxon>Pseudomonadati</taxon>
        <taxon>Pseudomonadota</taxon>
        <taxon>Betaproteobacteria</taxon>
        <taxon>Burkholderiales</taxon>
        <taxon>Sphaerotilaceae</taxon>
        <taxon>Piscinibacter</taxon>
    </lineage>
</organism>
<comment type="subcellular location">
    <subcellularLocation>
        <location evidence="1">Membrane</location>
    </subcellularLocation>
</comment>
<keyword evidence="2" id="KW-1134">Transmembrane beta strand</keyword>
<dbReference type="PANTHER" id="PTHR12815:SF47">
    <property type="entry name" value="TRANSLOCATION AND ASSEMBLY MODULE SUBUNIT TAMA"/>
    <property type="match status" value="1"/>
</dbReference>
<dbReference type="GO" id="GO:0019867">
    <property type="term" value="C:outer membrane"/>
    <property type="evidence" value="ECO:0007669"/>
    <property type="project" value="InterPro"/>
</dbReference>
<keyword evidence="9" id="KW-1185">Reference proteome</keyword>
<dbReference type="Proteomes" id="UP000529637">
    <property type="component" value="Unassembled WGS sequence"/>
</dbReference>
<name>A0A7Y6NMK7_9BURK</name>
<dbReference type="RefSeq" id="WP_176068306.1">
    <property type="nucleotide sequence ID" value="NZ_JABWMJ010000003.1"/>
</dbReference>
<evidence type="ECO:0000256" key="4">
    <source>
        <dbReference type="ARBA" id="ARBA00022729"/>
    </source>
</evidence>
<proteinExistence type="predicted"/>
<protein>
    <submittedName>
        <fullName evidence="8">BamA/TamA family outer membrane protein</fullName>
    </submittedName>
</protein>
<evidence type="ECO:0000256" key="3">
    <source>
        <dbReference type="ARBA" id="ARBA00022692"/>
    </source>
</evidence>
<evidence type="ECO:0000259" key="7">
    <source>
        <dbReference type="PROSITE" id="PS51779"/>
    </source>
</evidence>